<dbReference type="InterPro" id="IPR027417">
    <property type="entry name" value="P-loop_NTPase"/>
</dbReference>
<dbReference type="InterPro" id="IPR019775">
    <property type="entry name" value="WD40_repeat_CS"/>
</dbReference>
<dbReference type="PRINTS" id="PR00320">
    <property type="entry name" value="GPROTEINBRPT"/>
</dbReference>
<dbReference type="SUPFAM" id="SSF52540">
    <property type="entry name" value="P-loop containing nucleoside triphosphate hydrolases"/>
    <property type="match status" value="1"/>
</dbReference>
<keyword evidence="1 3" id="KW-0853">WD repeat</keyword>
<dbReference type="InterPro" id="IPR011047">
    <property type="entry name" value="Quinoprotein_ADH-like_sf"/>
</dbReference>
<feature type="repeat" description="WD" evidence="3">
    <location>
        <begin position="1122"/>
        <end position="1155"/>
    </location>
</feature>
<dbReference type="Gene3D" id="2.130.10.10">
    <property type="entry name" value="YVTN repeat-like/Quinoprotein amine dehydrogenase"/>
    <property type="match status" value="5"/>
</dbReference>
<feature type="repeat" description="WD" evidence="3">
    <location>
        <begin position="638"/>
        <end position="663"/>
    </location>
</feature>
<dbReference type="CDD" id="cd00200">
    <property type="entry name" value="WD40"/>
    <property type="match status" value="2"/>
</dbReference>
<dbReference type="Pfam" id="PF00400">
    <property type="entry name" value="WD40"/>
    <property type="match status" value="13"/>
</dbReference>
<evidence type="ECO:0000313" key="7">
    <source>
        <dbReference type="Proteomes" id="UP001223072"/>
    </source>
</evidence>
<feature type="domain" description="Novel STAND NTPase 1" evidence="5">
    <location>
        <begin position="106"/>
        <end position="498"/>
    </location>
</feature>
<dbReference type="Proteomes" id="UP001223072">
    <property type="component" value="Unassembled WGS sequence"/>
</dbReference>
<feature type="repeat" description="WD" evidence="3">
    <location>
        <begin position="905"/>
        <end position="938"/>
    </location>
</feature>
<dbReference type="InterPro" id="IPR015943">
    <property type="entry name" value="WD40/YVTN_repeat-like_dom_sf"/>
</dbReference>
<feature type="repeat" description="WD" evidence="3">
    <location>
        <begin position="773"/>
        <end position="798"/>
    </location>
</feature>
<feature type="repeat" description="WD" evidence="3">
    <location>
        <begin position="860"/>
        <end position="901"/>
    </location>
</feature>
<dbReference type="SUPFAM" id="SSF50998">
    <property type="entry name" value="Quinoprotein alcohol dehydrogenase-like"/>
    <property type="match status" value="1"/>
</dbReference>
<reference evidence="6 7" key="1">
    <citation type="submission" date="2023-07" db="EMBL/GenBank/DDBJ databases">
        <title>Comparative genomics of wheat-associated soil bacteria to identify genetic determinants of phenazine resistance.</title>
        <authorList>
            <person name="Mouncey N."/>
        </authorList>
    </citation>
    <scope>NUCLEOTIDE SEQUENCE [LARGE SCALE GENOMIC DNA]</scope>
    <source>
        <strain evidence="6 7">W2I16</strain>
    </source>
</reference>
<dbReference type="InterPro" id="IPR001680">
    <property type="entry name" value="WD40_rpt"/>
</dbReference>
<dbReference type="PROSITE" id="PS00678">
    <property type="entry name" value="WD_REPEATS_1"/>
    <property type="match status" value="5"/>
</dbReference>
<dbReference type="PANTHER" id="PTHR19848">
    <property type="entry name" value="WD40 REPEAT PROTEIN"/>
    <property type="match status" value="1"/>
</dbReference>
<feature type="repeat" description="WD" evidence="3">
    <location>
        <begin position="678"/>
        <end position="719"/>
    </location>
</feature>
<feature type="repeat" description="WD" evidence="3">
    <location>
        <begin position="988"/>
        <end position="1019"/>
    </location>
</feature>
<evidence type="ECO:0000256" key="4">
    <source>
        <dbReference type="SAM" id="MobiDB-lite"/>
    </source>
</evidence>
<accession>A0ABU0RDZ3</accession>
<feature type="repeat" description="WD" evidence="3">
    <location>
        <begin position="1212"/>
        <end position="1244"/>
    </location>
</feature>
<dbReference type="EMBL" id="JAUSZS010000002">
    <property type="protein sequence ID" value="MDQ0930203.1"/>
    <property type="molecule type" value="Genomic_DNA"/>
</dbReference>
<feature type="repeat" description="WD" evidence="3">
    <location>
        <begin position="1033"/>
        <end position="1065"/>
    </location>
</feature>
<dbReference type="SUPFAM" id="SSF50978">
    <property type="entry name" value="WD40 repeat-like"/>
    <property type="match status" value="1"/>
</dbReference>
<evidence type="ECO:0000256" key="3">
    <source>
        <dbReference type="PROSITE-ProRule" id="PRU00221"/>
    </source>
</evidence>
<dbReference type="PANTHER" id="PTHR19848:SF8">
    <property type="entry name" value="F-BOX AND WD REPEAT DOMAIN CONTAINING 7"/>
    <property type="match status" value="1"/>
</dbReference>
<gene>
    <name evidence="6" type="ORF">QFZ49_000110</name>
</gene>
<organism evidence="6 7">
    <name type="scientific">Streptomyces turgidiscabies</name>
    <dbReference type="NCBI Taxonomy" id="85558"/>
    <lineage>
        <taxon>Bacteria</taxon>
        <taxon>Bacillati</taxon>
        <taxon>Actinomycetota</taxon>
        <taxon>Actinomycetes</taxon>
        <taxon>Kitasatosporales</taxon>
        <taxon>Streptomycetaceae</taxon>
        <taxon>Streptomyces</taxon>
    </lineage>
</organism>
<feature type="repeat" description="WD" evidence="3">
    <location>
        <begin position="1084"/>
        <end position="1110"/>
    </location>
</feature>
<keyword evidence="7" id="KW-1185">Reference proteome</keyword>
<dbReference type="InterPro" id="IPR049052">
    <property type="entry name" value="nSTAND1"/>
</dbReference>
<feature type="region of interest" description="Disordered" evidence="4">
    <location>
        <begin position="801"/>
        <end position="821"/>
    </location>
</feature>
<dbReference type="Pfam" id="PF20703">
    <property type="entry name" value="nSTAND1"/>
    <property type="match status" value="1"/>
</dbReference>
<evidence type="ECO:0000256" key="2">
    <source>
        <dbReference type="ARBA" id="ARBA00022737"/>
    </source>
</evidence>
<dbReference type="PROSITE" id="PS50294">
    <property type="entry name" value="WD_REPEATS_REGION"/>
    <property type="match status" value="10"/>
</dbReference>
<feature type="repeat" description="WD" evidence="3">
    <location>
        <begin position="815"/>
        <end position="848"/>
    </location>
</feature>
<keyword evidence="2" id="KW-0677">Repeat</keyword>
<evidence type="ECO:0000259" key="5">
    <source>
        <dbReference type="Pfam" id="PF20703"/>
    </source>
</evidence>
<feature type="repeat" description="WD" evidence="3">
    <location>
        <begin position="1167"/>
        <end position="1208"/>
    </location>
</feature>
<dbReference type="InterPro" id="IPR020472">
    <property type="entry name" value="WD40_PAC1"/>
</dbReference>
<name>A0ABU0RDZ3_9ACTN</name>
<evidence type="ECO:0000256" key="1">
    <source>
        <dbReference type="ARBA" id="ARBA00022574"/>
    </source>
</evidence>
<feature type="repeat" description="WD" evidence="3">
    <location>
        <begin position="943"/>
        <end position="984"/>
    </location>
</feature>
<dbReference type="Gene3D" id="3.40.50.300">
    <property type="entry name" value="P-loop containing nucleotide triphosphate hydrolases"/>
    <property type="match status" value="1"/>
</dbReference>
<protein>
    <submittedName>
        <fullName evidence="6">WD40 repeat protein</fullName>
    </submittedName>
</protein>
<comment type="caution">
    <text evidence="6">The sequence shown here is derived from an EMBL/GenBank/DDBJ whole genome shotgun (WGS) entry which is preliminary data.</text>
</comment>
<sequence>MPRRERPLDAGDGPLYEFAAGLRKLRQKAGNPPYRRLAEQAHYSISTLSSAAAGQRLPTLAVTLAYVAACDGDTEEWRDRWREAAELLGELCPESGPGEEGGAPSPYAGLRSFREQDAEWFFGRERLLEELVGRLERQRFVVVIGGSGSGKSSLLRAGLVPRLEAAATVVVLTPGARPLEECAVRLGAMAGLTPGALYGELREDPRNLGRVVRQIVALSGASAGDGDGELVLVVDQFEETFTLCQDAAERDLFIEALVCAASDAGGRCRVALGVRADFYAHCTRHAPLVEAMRDAQVPVGPMSLDELRSAVVRPAQRAGLTVEGALLATLTAQAHGQASVLPLLSHVLLQTWRRRRGNALTLDAFEAAGGLEGALARTAEEFYQELDEGRRKLARQVFVRLTALGDGTEDTRRPTRLAELDGLAGGGAGVGEVRAVLDLAAGARLLTLDRERVELAHEALIRCWPRLHAWLTEDRAATWTARRLTDAAQTWEALGREPGALYRGTHLALAAGLDRTTMSVTEREFLDAGLAARTAEHAAVRRRGRLRRLGVGLLSVLLVLTTTAAVLAIRAQRAADQQRDVAGSQRVAERAAALRTVNPALAAQLSLAAYRLSPTPEARGSVLSSFATSYATELTGASAVTAVAFSTDGSVLATGGTDRTVRLRRVTDPHRPGAPVTLGRLGGTVRTIAVSPDGSLLAAGGEDGAVTVWDIGDARRPRLATRLPGDAGPVVGVGFAPDGRTLTSVARDGIRVWRLSDPRRPYRLAALDAGGDVTAAAFRRDGRTVATGHGDGAVRLWEQAGSGGELRRPATSAGRGGHTGPVNAVAFTPDGRRLATGGADFTVRLWDVGRPGPPRRTRTLTAHTDAVNAVAFSPDGRQLASAGTDATVRRWDVSRSGSVHEAAVLGGHTGSVSSLAFGPGGRTLASGSEDQSTRLWDLPGPGLTGHTSSLCSLAFSPDGRLLASASYDRTVRLWNLADKRRPRAMPPLTGHTGPVQSVVFRPDGRTLVSAGADGTLRIWALGAAGRARAPAVLPARIGPLNTVAFSPDGRTLATGGEQGTVRLWNTVDIRRPRSLSALRLTGAVDSVTFAPDGRTLAVSGRNGTATLWNVTRRHHPVRLSVLTGHADAVKSVAFSPDGHTLATGSEDRTVRLWDVTDLRRPRPLDRLTGYTDGVMSVAFAPGGRLLAAASSDRTVRLYGLTAGGEAGEPALLTAHTKPVDTLAFSPDGHTLTTGSQDWTVLLWDPDLERVASRICATAFPTITRTEWRQYFPQWKYRPPCGS</sequence>
<dbReference type="SMART" id="SM00320">
    <property type="entry name" value="WD40"/>
    <property type="match status" value="14"/>
</dbReference>
<dbReference type="InterPro" id="IPR036322">
    <property type="entry name" value="WD40_repeat_dom_sf"/>
</dbReference>
<dbReference type="PROSITE" id="PS50082">
    <property type="entry name" value="WD_REPEATS_2"/>
    <property type="match status" value="13"/>
</dbReference>
<proteinExistence type="predicted"/>
<dbReference type="RefSeq" id="WP_307624508.1">
    <property type="nucleotide sequence ID" value="NZ_JAUSZS010000002.1"/>
</dbReference>
<evidence type="ECO:0000313" key="6">
    <source>
        <dbReference type="EMBL" id="MDQ0930203.1"/>
    </source>
</evidence>